<sequence length="52" mass="6295">MVEKKKQMTNTWISIVLRNQIVLYLSILRDLEYLRRLQCFNTVLTPFLPLKL</sequence>
<reference evidence="1" key="1">
    <citation type="submission" date="2014-11" db="EMBL/GenBank/DDBJ databases">
        <authorList>
            <person name="Amaro Gonzalez C."/>
        </authorList>
    </citation>
    <scope>NUCLEOTIDE SEQUENCE</scope>
</reference>
<name>A0A0E9WQE1_ANGAN</name>
<dbReference type="EMBL" id="GBXM01015990">
    <property type="protein sequence ID" value="JAH92587.1"/>
    <property type="molecule type" value="Transcribed_RNA"/>
</dbReference>
<proteinExistence type="predicted"/>
<evidence type="ECO:0000313" key="1">
    <source>
        <dbReference type="EMBL" id="JAH92587.1"/>
    </source>
</evidence>
<protein>
    <submittedName>
        <fullName evidence="1">Uncharacterized protein</fullName>
    </submittedName>
</protein>
<accession>A0A0E9WQE1</accession>
<dbReference type="AlphaFoldDB" id="A0A0E9WQE1"/>
<organism evidence="1">
    <name type="scientific">Anguilla anguilla</name>
    <name type="common">European freshwater eel</name>
    <name type="synonym">Muraena anguilla</name>
    <dbReference type="NCBI Taxonomy" id="7936"/>
    <lineage>
        <taxon>Eukaryota</taxon>
        <taxon>Metazoa</taxon>
        <taxon>Chordata</taxon>
        <taxon>Craniata</taxon>
        <taxon>Vertebrata</taxon>
        <taxon>Euteleostomi</taxon>
        <taxon>Actinopterygii</taxon>
        <taxon>Neopterygii</taxon>
        <taxon>Teleostei</taxon>
        <taxon>Anguilliformes</taxon>
        <taxon>Anguillidae</taxon>
        <taxon>Anguilla</taxon>
    </lineage>
</organism>
<reference evidence="1" key="2">
    <citation type="journal article" date="2015" name="Fish Shellfish Immunol.">
        <title>Early steps in the European eel (Anguilla anguilla)-Vibrio vulnificus interaction in the gills: Role of the RtxA13 toxin.</title>
        <authorList>
            <person name="Callol A."/>
            <person name="Pajuelo D."/>
            <person name="Ebbesson L."/>
            <person name="Teles M."/>
            <person name="MacKenzie S."/>
            <person name="Amaro C."/>
        </authorList>
    </citation>
    <scope>NUCLEOTIDE SEQUENCE</scope>
</reference>